<keyword evidence="5" id="KW-1185">Reference proteome</keyword>
<dbReference type="GO" id="GO:0097120">
    <property type="term" value="P:receptor localization to synapse"/>
    <property type="evidence" value="ECO:0007669"/>
    <property type="project" value="TreeGrafter"/>
</dbReference>
<dbReference type="GO" id="GO:0043113">
    <property type="term" value="P:receptor clustering"/>
    <property type="evidence" value="ECO:0007669"/>
    <property type="project" value="TreeGrafter"/>
</dbReference>
<evidence type="ECO:0000256" key="2">
    <source>
        <dbReference type="ARBA" id="ARBA00023136"/>
    </source>
</evidence>
<keyword evidence="2" id="KW-0472">Membrane</keyword>
<dbReference type="InterPro" id="IPR050614">
    <property type="entry name" value="Synaptic_Scaffolding_LAP-MAGUK"/>
</dbReference>
<comment type="subcellular location">
    <subcellularLocation>
        <location evidence="1">Membrane</location>
    </subcellularLocation>
</comment>
<dbReference type="Proteomes" id="UP000759131">
    <property type="component" value="Unassembled WGS sequence"/>
</dbReference>
<name>A0A7R9KPJ3_9ACAR</name>
<dbReference type="AlphaFoldDB" id="A0A7R9KPJ3"/>
<evidence type="ECO:0000313" key="4">
    <source>
        <dbReference type="EMBL" id="CAD7627011.1"/>
    </source>
</evidence>
<accession>A0A7R9KPJ3</accession>
<dbReference type="Pfam" id="PF00595">
    <property type="entry name" value="PDZ"/>
    <property type="match status" value="2"/>
</dbReference>
<gene>
    <name evidence="4" type="ORF">OSB1V03_LOCUS7441</name>
</gene>
<dbReference type="GO" id="GO:0019901">
    <property type="term" value="F:protein kinase binding"/>
    <property type="evidence" value="ECO:0007669"/>
    <property type="project" value="TreeGrafter"/>
</dbReference>
<dbReference type="GO" id="GO:0016323">
    <property type="term" value="C:basolateral plasma membrane"/>
    <property type="evidence" value="ECO:0007669"/>
    <property type="project" value="TreeGrafter"/>
</dbReference>
<dbReference type="GO" id="GO:0098609">
    <property type="term" value="P:cell-cell adhesion"/>
    <property type="evidence" value="ECO:0007669"/>
    <property type="project" value="TreeGrafter"/>
</dbReference>
<evidence type="ECO:0000256" key="1">
    <source>
        <dbReference type="ARBA" id="ARBA00004370"/>
    </source>
</evidence>
<sequence length="237" mass="25509">METLDADEHWEYEAINLSLRKAGLGMSIKGGLDSPDSYDSPHIYVSKVFTDGMAYADGRLQLGDIILSVNGFPLIDVMHFEAVDAIISAGTDITLYCKRKRCRIYDRIPTPPITPTPPATPTPPDTPIPLDTPIPPGVDPIVDEVDGLMEVRLDKGSGGFGVCISGGVDNEHRKGDGGVYVTKVVPNGVADRDGRLAKGDQLLAINDVSLESVTYEEAVAAMRNSPPMSVLTVFRKL</sequence>
<feature type="domain" description="PDZ" evidence="3">
    <location>
        <begin position="150"/>
        <end position="237"/>
    </location>
</feature>
<reference evidence="4" key="1">
    <citation type="submission" date="2020-11" db="EMBL/GenBank/DDBJ databases">
        <authorList>
            <person name="Tran Van P."/>
        </authorList>
    </citation>
    <scope>NUCLEOTIDE SEQUENCE</scope>
</reference>
<dbReference type="EMBL" id="OC858930">
    <property type="protein sequence ID" value="CAD7627011.1"/>
    <property type="molecule type" value="Genomic_DNA"/>
</dbReference>
<dbReference type="InterPro" id="IPR001478">
    <property type="entry name" value="PDZ"/>
</dbReference>
<protein>
    <recommendedName>
        <fullName evidence="3">PDZ domain-containing protein</fullName>
    </recommendedName>
</protein>
<organism evidence="4">
    <name type="scientific">Medioppia subpectinata</name>
    <dbReference type="NCBI Taxonomy" id="1979941"/>
    <lineage>
        <taxon>Eukaryota</taxon>
        <taxon>Metazoa</taxon>
        <taxon>Ecdysozoa</taxon>
        <taxon>Arthropoda</taxon>
        <taxon>Chelicerata</taxon>
        <taxon>Arachnida</taxon>
        <taxon>Acari</taxon>
        <taxon>Acariformes</taxon>
        <taxon>Sarcoptiformes</taxon>
        <taxon>Oribatida</taxon>
        <taxon>Brachypylina</taxon>
        <taxon>Oppioidea</taxon>
        <taxon>Oppiidae</taxon>
        <taxon>Medioppia</taxon>
    </lineage>
</organism>
<dbReference type="PANTHER" id="PTHR23119">
    <property type="entry name" value="DISCS LARGE"/>
    <property type="match status" value="1"/>
</dbReference>
<dbReference type="PROSITE" id="PS50106">
    <property type="entry name" value="PDZ"/>
    <property type="match status" value="2"/>
</dbReference>
<dbReference type="SUPFAM" id="SSF50156">
    <property type="entry name" value="PDZ domain-like"/>
    <property type="match status" value="2"/>
</dbReference>
<dbReference type="EMBL" id="CAJPIZ010004355">
    <property type="protein sequence ID" value="CAG2107441.1"/>
    <property type="molecule type" value="Genomic_DNA"/>
</dbReference>
<feature type="domain" description="PDZ" evidence="3">
    <location>
        <begin position="14"/>
        <end position="101"/>
    </location>
</feature>
<evidence type="ECO:0000313" key="5">
    <source>
        <dbReference type="Proteomes" id="UP000759131"/>
    </source>
</evidence>
<dbReference type="Gene3D" id="2.30.42.10">
    <property type="match status" value="2"/>
</dbReference>
<dbReference type="GO" id="GO:0045197">
    <property type="term" value="P:establishment or maintenance of epithelial cell apical/basal polarity"/>
    <property type="evidence" value="ECO:0007669"/>
    <property type="project" value="TreeGrafter"/>
</dbReference>
<dbReference type="SMART" id="SM00228">
    <property type="entry name" value="PDZ"/>
    <property type="match status" value="2"/>
</dbReference>
<proteinExistence type="predicted"/>
<dbReference type="OrthoDB" id="78824at2759"/>
<evidence type="ECO:0000259" key="3">
    <source>
        <dbReference type="PROSITE" id="PS50106"/>
    </source>
</evidence>
<dbReference type="GO" id="GO:0030054">
    <property type="term" value="C:cell junction"/>
    <property type="evidence" value="ECO:0007669"/>
    <property type="project" value="TreeGrafter"/>
</dbReference>
<dbReference type="PANTHER" id="PTHR23119:SF51">
    <property type="entry name" value="DISKS LARGE 1 TUMOR SUPPRESSOR PROTEIN"/>
    <property type="match status" value="1"/>
</dbReference>
<dbReference type="InterPro" id="IPR036034">
    <property type="entry name" value="PDZ_sf"/>
</dbReference>